<protein>
    <submittedName>
        <fullName evidence="1">Uncharacterized protein</fullName>
    </submittedName>
</protein>
<organism evidence="1 2">
    <name type="scientific">Bacillus cereus</name>
    <dbReference type="NCBI Taxonomy" id="1396"/>
    <lineage>
        <taxon>Bacteria</taxon>
        <taxon>Bacillati</taxon>
        <taxon>Bacillota</taxon>
        <taxon>Bacilli</taxon>
        <taxon>Bacillales</taxon>
        <taxon>Bacillaceae</taxon>
        <taxon>Bacillus</taxon>
        <taxon>Bacillus cereus group</taxon>
    </lineage>
</organism>
<accession>A0A9X6VGA4</accession>
<evidence type="ECO:0000313" key="1">
    <source>
        <dbReference type="EMBL" id="PFD16700.1"/>
    </source>
</evidence>
<dbReference type="RefSeq" id="WP_098330438.1">
    <property type="nucleotide sequence ID" value="NZ_NTRC01000030.1"/>
</dbReference>
<sequence>MKVIQSQFIVKGYRDGNCYYITQNENENYNVYQILHELNKDATAKDIKNIFPSFKKLPDADVIVSIPNERCNAFLLMHDVNIIKMNRFRITLNDEKLVV</sequence>
<dbReference type="AlphaFoldDB" id="A0A9X6VGA4"/>
<gene>
    <name evidence="1" type="ORF">CN263_26390</name>
</gene>
<name>A0A9X6VGA4_BACCE</name>
<proteinExistence type="predicted"/>
<comment type="caution">
    <text evidence="1">The sequence shown here is derived from an EMBL/GenBank/DDBJ whole genome shotgun (WGS) entry which is preliminary data.</text>
</comment>
<dbReference type="EMBL" id="NTRC01000030">
    <property type="protein sequence ID" value="PFD16700.1"/>
    <property type="molecule type" value="Genomic_DNA"/>
</dbReference>
<dbReference type="Proteomes" id="UP000219743">
    <property type="component" value="Unassembled WGS sequence"/>
</dbReference>
<reference evidence="1 2" key="1">
    <citation type="submission" date="2017-09" db="EMBL/GenBank/DDBJ databases">
        <title>Large-scale bioinformatics analysis of Bacillus genomes uncovers conserved roles of natural products in bacterial physiology.</title>
        <authorList>
            <consortium name="Agbiome Team Llc"/>
            <person name="Bleich R.M."/>
            <person name="Kirk G.J."/>
            <person name="Santa Maria K.C."/>
            <person name="Allen S.E."/>
            <person name="Farag S."/>
            <person name="Shank E.A."/>
            <person name="Bowers A."/>
        </authorList>
    </citation>
    <scope>NUCLEOTIDE SEQUENCE [LARGE SCALE GENOMIC DNA]</scope>
    <source>
        <strain evidence="1 2">AFS024404</strain>
    </source>
</reference>
<evidence type="ECO:0000313" key="2">
    <source>
        <dbReference type="Proteomes" id="UP000219743"/>
    </source>
</evidence>